<dbReference type="PANTHER" id="PTHR43855">
    <property type="entry name" value="THIOSULFATE SULFURTRANSFERASE"/>
    <property type="match status" value="1"/>
</dbReference>
<sequence length="558" mass="59387">MTSPSTIPTIHPAALRAALAEKHREIAVLDVREEGVSARRRLFYSSVAPAGRLGLVVGALVPRRSVPVVLVDEAGEDAPRAAAWLTRFGYTDVAILEGGVSGWEAAGFEVFSGTNVPGKAFGEVIEHRLHTPNIDALALKRLQDAGGDLVVLDSRPFAEYRTMNIPGGVECAGAELVYRALAAAPSPETLIVVNCAGRTRSILGAQSLVNAGIPNPVAALTGGSMSWLLSGLELERGQIRTAARPDDATLADARSLARRAAAKAGVVEIDRATLARFEQETGTHTLYCFDVRDPLEYEAGHRAGWRSAPGGQLVQATDEYVGTLHARVVLGDDDGVRARMTASWLVQLGYLHVFVLDDAAAGQPAAFESGAEPRAILRAPGRTQWIEADRLAQALEAGEAQVVDVDSSLAFRRAHIAGARFVAASALEAWLERIDDPSRQLVLTSGDGVLAGLLADELRERRPGVGALLGGTQRWLALGLPQASGDDGNLTGDADAWYSPYHYAPDAVAEQMRAYLAWELQLVAQLERDGIASIDVVDFDTPTQARSEARLAALRGTN</sequence>
<reference evidence="4" key="1">
    <citation type="submission" date="2016-09" db="EMBL/GenBank/DDBJ databases">
        <authorList>
            <person name="Varghese N."/>
            <person name="Submissions S."/>
        </authorList>
    </citation>
    <scope>NUCLEOTIDE SEQUENCE [LARGE SCALE GENOMIC DNA]</scope>
    <source>
        <strain evidence="4">TNe-862</strain>
    </source>
</reference>
<evidence type="ECO:0000259" key="2">
    <source>
        <dbReference type="PROSITE" id="PS50206"/>
    </source>
</evidence>
<dbReference type="InterPro" id="IPR001763">
    <property type="entry name" value="Rhodanese-like_dom"/>
</dbReference>
<dbReference type="InterPro" id="IPR036873">
    <property type="entry name" value="Rhodanese-like_dom_sf"/>
</dbReference>
<protein>
    <submittedName>
        <fullName evidence="3">Rhodanese-related sulfurtransferase</fullName>
    </submittedName>
</protein>
<evidence type="ECO:0000313" key="3">
    <source>
        <dbReference type="EMBL" id="SDD31069.1"/>
    </source>
</evidence>
<dbReference type="InterPro" id="IPR051126">
    <property type="entry name" value="Thiosulfate_sulfurtransferase"/>
</dbReference>
<dbReference type="EMBL" id="FMYQ01000017">
    <property type="protein sequence ID" value="SDD31069.1"/>
    <property type="molecule type" value="Genomic_DNA"/>
</dbReference>
<dbReference type="AlphaFoldDB" id="A0A1G6TPV2"/>
<name>A0A1G6TPV2_9BURK</name>
<keyword evidence="4" id="KW-1185">Reference proteome</keyword>
<feature type="domain" description="Rhodanese" evidence="2">
    <location>
        <begin position="49"/>
        <end position="112"/>
    </location>
</feature>
<feature type="domain" description="Rhodanese" evidence="2">
    <location>
        <begin position="145"/>
        <end position="236"/>
    </location>
</feature>
<dbReference type="PANTHER" id="PTHR43855:SF1">
    <property type="entry name" value="THIOSULFATE SULFURTRANSFERASE"/>
    <property type="match status" value="1"/>
</dbReference>
<dbReference type="OrthoDB" id="9789585at2"/>
<keyword evidence="1" id="KW-0677">Repeat</keyword>
<organism evidence="3 4">
    <name type="scientific">Paraburkholderia lycopersici</name>
    <dbReference type="NCBI Taxonomy" id="416944"/>
    <lineage>
        <taxon>Bacteria</taxon>
        <taxon>Pseudomonadati</taxon>
        <taxon>Pseudomonadota</taxon>
        <taxon>Betaproteobacteria</taxon>
        <taxon>Burkholderiales</taxon>
        <taxon>Burkholderiaceae</taxon>
        <taxon>Paraburkholderia</taxon>
    </lineage>
</organism>
<evidence type="ECO:0000256" key="1">
    <source>
        <dbReference type="ARBA" id="ARBA00022737"/>
    </source>
</evidence>
<dbReference type="Proteomes" id="UP000198908">
    <property type="component" value="Unassembled WGS sequence"/>
</dbReference>
<dbReference type="PROSITE" id="PS50206">
    <property type="entry name" value="RHODANESE_3"/>
    <property type="match status" value="4"/>
</dbReference>
<dbReference type="STRING" id="416944.SAMN05421548_117113"/>
<dbReference type="Gene3D" id="3.40.250.10">
    <property type="entry name" value="Rhodanese-like domain"/>
    <property type="match status" value="4"/>
</dbReference>
<dbReference type="Pfam" id="PF00581">
    <property type="entry name" value="Rhodanese"/>
    <property type="match status" value="3"/>
</dbReference>
<feature type="domain" description="Rhodanese" evidence="2">
    <location>
        <begin position="290"/>
        <end position="367"/>
    </location>
</feature>
<dbReference type="GO" id="GO:0016740">
    <property type="term" value="F:transferase activity"/>
    <property type="evidence" value="ECO:0007669"/>
    <property type="project" value="UniProtKB-KW"/>
</dbReference>
<feature type="domain" description="Rhodanese" evidence="2">
    <location>
        <begin position="396"/>
        <end position="484"/>
    </location>
</feature>
<dbReference type="RefSeq" id="WP_091999602.1">
    <property type="nucleotide sequence ID" value="NZ_FMYQ01000017.1"/>
</dbReference>
<gene>
    <name evidence="3" type="ORF">SAMN05421548_117113</name>
</gene>
<dbReference type="SUPFAM" id="SSF52821">
    <property type="entry name" value="Rhodanese/Cell cycle control phosphatase"/>
    <property type="match status" value="4"/>
</dbReference>
<keyword evidence="3" id="KW-0808">Transferase</keyword>
<proteinExistence type="predicted"/>
<accession>A0A1G6TPV2</accession>
<dbReference type="SMART" id="SM00450">
    <property type="entry name" value="RHOD"/>
    <property type="match status" value="4"/>
</dbReference>
<evidence type="ECO:0000313" key="4">
    <source>
        <dbReference type="Proteomes" id="UP000198908"/>
    </source>
</evidence>